<gene>
    <name evidence="2" type="ORF">SAMN05421825_2298</name>
</gene>
<dbReference type="PROSITE" id="PS51996">
    <property type="entry name" value="TR_MART"/>
    <property type="match status" value="1"/>
</dbReference>
<dbReference type="GO" id="GO:0005576">
    <property type="term" value="C:extracellular region"/>
    <property type="evidence" value="ECO:0007669"/>
    <property type="project" value="InterPro"/>
</dbReference>
<dbReference type="SUPFAM" id="SSF56399">
    <property type="entry name" value="ADP-ribosylation"/>
    <property type="match status" value="1"/>
</dbReference>
<keyword evidence="2" id="KW-0808">Transferase</keyword>
<proteinExistence type="predicted"/>
<reference evidence="3" key="1">
    <citation type="submission" date="2016-10" db="EMBL/GenBank/DDBJ databases">
        <authorList>
            <person name="Varghese N."/>
            <person name="Submissions S."/>
        </authorList>
    </citation>
    <scope>NUCLEOTIDE SEQUENCE [LARGE SCALE GENOMIC DNA]</scope>
    <source>
        <strain evidence="3">DSM 19684</strain>
    </source>
</reference>
<dbReference type="EMBL" id="FNBH01000002">
    <property type="protein sequence ID" value="SDF85741.1"/>
    <property type="molecule type" value="Genomic_DNA"/>
</dbReference>
<dbReference type="AlphaFoldDB" id="A0A1G7PHM8"/>
<organism evidence="2 3">
    <name type="scientific">Epilithonimonas hungarica</name>
    <dbReference type="NCBI Taxonomy" id="454006"/>
    <lineage>
        <taxon>Bacteria</taxon>
        <taxon>Pseudomonadati</taxon>
        <taxon>Bacteroidota</taxon>
        <taxon>Flavobacteriia</taxon>
        <taxon>Flavobacteriales</taxon>
        <taxon>Weeksellaceae</taxon>
        <taxon>Chryseobacterium group</taxon>
        <taxon>Epilithonimonas</taxon>
    </lineage>
</organism>
<protein>
    <submittedName>
        <fullName evidence="2">ADP-ribosyltransferase exoenzyme</fullName>
    </submittedName>
</protein>
<dbReference type="InterPro" id="IPR003540">
    <property type="entry name" value="ADP-ribosyltransferase"/>
</dbReference>
<dbReference type="Proteomes" id="UP000199203">
    <property type="component" value="Unassembled WGS sequence"/>
</dbReference>
<name>A0A1G7PHM8_9FLAO</name>
<dbReference type="Pfam" id="PF03496">
    <property type="entry name" value="ADPrib_exo_Tox"/>
    <property type="match status" value="1"/>
</dbReference>
<dbReference type="Gene3D" id="3.90.176.10">
    <property type="entry name" value="Toxin ADP-ribosyltransferase, Chain A, domain 1"/>
    <property type="match status" value="1"/>
</dbReference>
<keyword evidence="3" id="KW-1185">Reference proteome</keyword>
<dbReference type="STRING" id="454006.SAMN05421825_2298"/>
<evidence type="ECO:0000313" key="3">
    <source>
        <dbReference type="Proteomes" id="UP000199203"/>
    </source>
</evidence>
<evidence type="ECO:0000313" key="2">
    <source>
        <dbReference type="EMBL" id="SDF85741.1"/>
    </source>
</evidence>
<dbReference type="GO" id="GO:0016740">
    <property type="term" value="F:transferase activity"/>
    <property type="evidence" value="ECO:0007669"/>
    <property type="project" value="UniProtKB-KW"/>
</dbReference>
<accession>A0A1G7PHM8</accession>
<dbReference type="RefSeq" id="WP_089873555.1">
    <property type="nucleotide sequence ID" value="NZ_FNBH01000002.1"/>
</dbReference>
<evidence type="ECO:0000259" key="1">
    <source>
        <dbReference type="Pfam" id="PF03496"/>
    </source>
</evidence>
<sequence length="235" mass="27292">MNLFELIKVGGQKLQDFVRDIWRKIADWFLKNKTKELVDEIYAFIKLLQKNFNYLECIKLVNKRRVFALWMTVEYEAMIKFYTGNVYKILNRALRGIGGEKMTKELQAMQKVLDKALEKLPPSIYNEGILQRSLSLTEQEIKNLFKVGKDFTEKGFMSTTYSEVVLLDWMAVNPADNVIIKVMGKNGKLIEDASLLPHECEVLFKSNTTFIVESVNAGYNFKLGRKITEIILKEK</sequence>
<feature type="domain" description="ADP ribosyltransferase" evidence="1">
    <location>
        <begin position="72"/>
        <end position="217"/>
    </location>
</feature>